<dbReference type="AlphaFoldDB" id="A0A4U0S0A5"/>
<sequence>MGREIGARTLAANRAGPRSSRLAPWWLPKAVEVGLVRLTWSDASTVPVLPPSTSTPAEYWVSTAVRVTATPLEAPVTWMPGSL</sequence>
<reference evidence="1 2" key="1">
    <citation type="submission" date="2019-04" db="EMBL/GenBank/DDBJ databases">
        <title>Streptomyces oryziradicis sp. nov., a novel actinomycete isolated from rhizosphere soil of rice (Oryza sativa L.).</title>
        <authorList>
            <person name="Li C."/>
        </authorList>
    </citation>
    <scope>NUCLEOTIDE SEQUENCE [LARGE SCALE GENOMIC DNA]</scope>
    <source>
        <strain evidence="1 2">NEAU-C40</strain>
    </source>
</reference>
<proteinExistence type="predicted"/>
<dbReference type="Proteomes" id="UP000305778">
    <property type="component" value="Unassembled WGS sequence"/>
</dbReference>
<name>A0A4U0S0A5_9ACTN</name>
<keyword evidence="2" id="KW-1185">Reference proteome</keyword>
<evidence type="ECO:0000313" key="1">
    <source>
        <dbReference type="EMBL" id="TKA02164.1"/>
    </source>
</evidence>
<dbReference type="EMBL" id="SUMC01000063">
    <property type="protein sequence ID" value="TKA02164.1"/>
    <property type="molecule type" value="Genomic_DNA"/>
</dbReference>
<organism evidence="1 2">
    <name type="scientific">Actinacidiphila oryziradicis</name>
    <dbReference type="NCBI Taxonomy" id="2571141"/>
    <lineage>
        <taxon>Bacteria</taxon>
        <taxon>Bacillati</taxon>
        <taxon>Actinomycetota</taxon>
        <taxon>Actinomycetes</taxon>
        <taxon>Kitasatosporales</taxon>
        <taxon>Streptomycetaceae</taxon>
        <taxon>Actinacidiphila</taxon>
    </lineage>
</organism>
<accession>A0A4U0S0A5</accession>
<gene>
    <name evidence="1" type="ORF">FCI23_38585</name>
</gene>
<protein>
    <submittedName>
        <fullName evidence="1">Uncharacterized protein</fullName>
    </submittedName>
</protein>
<evidence type="ECO:0000313" key="2">
    <source>
        <dbReference type="Proteomes" id="UP000305778"/>
    </source>
</evidence>
<comment type="caution">
    <text evidence="1">The sequence shown here is derived from an EMBL/GenBank/DDBJ whole genome shotgun (WGS) entry which is preliminary data.</text>
</comment>